<feature type="domain" description="Sm" evidence="9">
    <location>
        <begin position="2"/>
        <end position="74"/>
    </location>
</feature>
<dbReference type="CDD" id="cd01724">
    <property type="entry name" value="Sm_D1"/>
    <property type="match status" value="1"/>
</dbReference>
<dbReference type="GO" id="GO:0031981">
    <property type="term" value="C:nuclear lumen"/>
    <property type="evidence" value="ECO:0007669"/>
    <property type="project" value="UniProtKB-ARBA"/>
</dbReference>
<accession>A0A5M8PWP8</accession>
<feature type="compositionally biased region" description="Gly residues" evidence="8">
    <location>
        <begin position="106"/>
        <end position="115"/>
    </location>
</feature>
<dbReference type="GO" id="GO:0010468">
    <property type="term" value="P:regulation of gene expression"/>
    <property type="evidence" value="ECO:0007669"/>
    <property type="project" value="UniProtKB-ARBA"/>
</dbReference>
<comment type="function">
    <text evidence="6">Involved in splicing regulation. Facilitates post-transcriptional gene silencing (PTGS) by limiting the degradation of transgene aberrant RNAs by the RNA quality control (RQC) machinery, thus favoring their entry into cytoplasmic siRNA bodies where they can trigger PTGS. Does not participate in the production of small RNAs.</text>
</comment>
<dbReference type="Pfam" id="PF01423">
    <property type="entry name" value="LSM"/>
    <property type="match status" value="1"/>
</dbReference>
<dbReference type="InterPro" id="IPR027141">
    <property type="entry name" value="LSm4/Sm_D1/D3"/>
</dbReference>
<evidence type="ECO:0000256" key="4">
    <source>
        <dbReference type="ARBA" id="ARBA00023242"/>
    </source>
</evidence>
<dbReference type="SMART" id="SM00651">
    <property type="entry name" value="Sm"/>
    <property type="match status" value="1"/>
</dbReference>
<proteinExistence type="inferred from homology"/>
<comment type="subcellular location">
    <subcellularLocation>
        <location evidence="1 7">Nucleus</location>
    </subcellularLocation>
</comment>
<sequence>MKLVRFLMKCMNETVTIELKNGTILHGTITTVSPQMNTALRAVKMTPRGRDPISLDTINIRGSTIRYYILPDSLPLDTLLIDDAPKPKNKARKERDRGRGRDQRGGDLGGGGEGILGVSLEPRGGVTGRGRSASLCFDSEWVDVCIVGKGRSGSLRGRETDESIKG</sequence>
<dbReference type="EMBL" id="VXIT01000004">
    <property type="protein sequence ID" value="KAA6413387.1"/>
    <property type="molecule type" value="Genomic_DNA"/>
</dbReference>
<dbReference type="InterPro" id="IPR010920">
    <property type="entry name" value="LSM_dom_sf"/>
</dbReference>
<dbReference type="Gene3D" id="2.30.30.100">
    <property type="match status" value="1"/>
</dbReference>
<protein>
    <recommendedName>
        <fullName evidence="7">Small nuclear ribonucleoprotein Sm D1</fullName>
    </recommendedName>
    <alternativeName>
        <fullName evidence="7">snRNP core protein D1</fullName>
    </alternativeName>
</protein>
<name>A0A5M8PWP8_9LECA</name>
<dbReference type="InterPro" id="IPR034102">
    <property type="entry name" value="Sm_D1"/>
</dbReference>
<keyword evidence="7" id="KW-0507">mRNA processing</keyword>
<evidence type="ECO:0000259" key="9">
    <source>
        <dbReference type="PROSITE" id="PS52002"/>
    </source>
</evidence>
<evidence type="ECO:0000256" key="1">
    <source>
        <dbReference type="ARBA" id="ARBA00004123"/>
    </source>
</evidence>
<dbReference type="PROSITE" id="PS52002">
    <property type="entry name" value="SM"/>
    <property type="match status" value="1"/>
</dbReference>
<evidence type="ECO:0000256" key="2">
    <source>
        <dbReference type="ARBA" id="ARBA00008146"/>
    </source>
</evidence>
<evidence type="ECO:0000256" key="6">
    <source>
        <dbReference type="ARBA" id="ARBA00054531"/>
    </source>
</evidence>
<comment type="similarity">
    <text evidence="2 7">Belongs to the snRNP core protein family.</text>
</comment>
<dbReference type="AlphaFoldDB" id="A0A5M8PWP8"/>
<feature type="region of interest" description="Disordered" evidence="8">
    <location>
        <begin position="81"/>
        <end position="121"/>
    </location>
</feature>
<dbReference type="InterPro" id="IPR001163">
    <property type="entry name" value="Sm_dom_euk/arc"/>
</dbReference>
<evidence type="ECO:0000256" key="7">
    <source>
        <dbReference type="RuleBase" id="RU365054"/>
    </source>
</evidence>
<keyword evidence="5 7" id="KW-0687">Ribonucleoprotein</keyword>
<comment type="caution">
    <text evidence="10">The sequence shown here is derived from an EMBL/GenBank/DDBJ whole genome shotgun (WGS) entry which is preliminary data.</text>
</comment>
<evidence type="ECO:0000256" key="8">
    <source>
        <dbReference type="SAM" id="MobiDB-lite"/>
    </source>
</evidence>
<evidence type="ECO:0000313" key="10">
    <source>
        <dbReference type="EMBL" id="KAA6413387.1"/>
    </source>
</evidence>
<feature type="compositionally biased region" description="Basic and acidic residues" evidence="8">
    <location>
        <begin position="93"/>
        <end position="105"/>
    </location>
</feature>
<gene>
    <name evidence="10" type="ORF">FRX48_03133</name>
</gene>
<keyword evidence="4 7" id="KW-0539">Nucleus</keyword>
<dbReference type="GO" id="GO:0097525">
    <property type="term" value="C:spliceosomal snRNP complex"/>
    <property type="evidence" value="ECO:0007669"/>
    <property type="project" value="UniProtKB-ARBA"/>
</dbReference>
<dbReference type="Proteomes" id="UP000324767">
    <property type="component" value="Unassembled WGS sequence"/>
</dbReference>
<dbReference type="OrthoDB" id="9626941at2759"/>
<keyword evidence="3" id="KW-0677">Repeat</keyword>
<dbReference type="SUPFAM" id="SSF50182">
    <property type="entry name" value="Sm-like ribonucleoproteins"/>
    <property type="match status" value="1"/>
</dbReference>
<evidence type="ECO:0000313" key="11">
    <source>
        <dbReference type="Proteomes" id="UP000324767"/>
    </source>
</evidence>
<keyword evidence="7" id="KW-0508">mRNA splicing</keyword>
<organism evidence="10 11">
    <name type="scientific">Lasallia pustulata</name>
    <dbReference type="NCBI Taxonomy" id="136370"/>
    <lineage>
        <taxon>Eukaryota</taxon>
        <taxon>Fungi</taxon>
        <taxon>Dikarya</taxon>
        <taxon>Ascomycota</taxon>
        <taxon>Pezizomycotina</taxon>
        <taxon>Lecanoromycetes</taxon>
        <taxon>OSLEUM clade</taxon>
        <taxon>Umbilicariomycetidae</taxon>
        <taxon>Umbilicariales</taxon>
        <taxon>Umbilicariaceae</taxon>
        <taxon>Lasallia</taxon>
    </lineage>
</organism>
<evidence type="ECO:0000256" key="3">
    <source>
        <dbReference type="ARBA" id="ARBA00022737"/>
    </source>
</evidence>
<dbReference type="InterPro" id="IPR047575">
    <property type="entry name" value="Sm"/>
</dbReference>
<dbReference type="GO" id="GO:0000387">
    <property type="term" value="P:spliceosomal snRNP assembly"/>
    <property type="evidence" value="ECO:0007669"/>
    <property type="project" value="UniProtKB-UniRule"/>
</dbReference>
<dbReference type="PANTHER" id="PTHR23338">
    <property type="entry name" value="SMALL NUCLEAR RIBONUCLEOPROTEIN SM"/>
    <property type="match status" value="1"/>
</dbReference>
<dbReference type="GO" id="GO:0003723">
    <property type="term" value="F:RNA binding"/>
    <property type="evidence" value="ECO:0007669"/>
    <property type="project" value="InterPro"/>
</dbReference>
<comment type="function">
    <text evidence="7">Plays a role in pre-mRNA splicing as a core component of the spliceosomal U1, U2, U4 and U5 small nuclear ribonucleoproteins (snRNPs), the building blocks of the spliceosome.</text>
</comment>
<dbReference type="FunFam" id="2.30.30.100:FF:000008">
    <property type="entry name" value="Small nuclear ribonucleoprotein Sm D1"/>
    <property type="match status" value="1"/>
</dbReference>
<reference evidence="10 11" key="1">
    <citation type="submission" date="2019-09" db="EMBL/GenBank/DDBJ databases">
        <title>The hologenome of the rock-dwelling lichen Lasallia pustulata.</title>
        <authorList>
            <person name="Greshake Tzovaras B."/>
            <person name="Segers F."/>
            <person name="Bicker A."/>
            <person name="Dal Grande F."/>
            <person name="Otte J."/>
            <person name="Hankeln T."/>
            <person name="Schmitt I."/>
            <person name="Ebersberger I."/>
        </authorList>
    </citation>
    <scope>NUCLEOTIDE SEQUENCE [LARGE SCALE GENOMIC DNA]</scope>
    <source>
        <strain evidence="10">A1-1</strain>
    </source>
</reference>
<evidence type="ECO:0000256" key="5">
    <source>
        <dbReference type="ARBA" id="ARBA00023274"/>
    </source>
</evidence>